<sequence>MKQTLAVLMALIIFLQLDITISAETQQAETDQVIVLMEEKSLHPLENGEVIPVEGQDSQLVSVKVPENETVESFMEELEKRSDIEKVEPDHKIKLAYTANDSYVSLKQYHHQTIGTMRAWDKTLGSTEVVVAVIDDGVDMLHTDLEGKFVSPYDVVKKSNTAIPTGAHGTHVAGIIGSSIDNQKMGAGIAPRTSIMPINVFNGEYAYTSDVILGINYAVENGADIINMSLWTEEPSEALETAVQSAHENGVVMVAAAGNNGKSEPNYPAAYPEVISVGSTTANDELSSFSNYGPTIDITAPGSSIQSTLPGDSFGEMSGTSMASPVVAGVAALVLADDPKLTNLDIEKRLYETAKDLGAPGKDDFFGNGRVNAKDALLLPPAIPEVDEVSDQSNEVIGKAEVDAAVTVKRGETVLGTGTATAEETFGIAILKQKAGTKLTITAENRFGKVEKEVFVVDVTPPEPPLVISLYHNATSIVGKAELESTVSAYAGNKEIGKAAAIGGNFMMKIPRQTAGTTVSVVAKDAAGNKSPAAKITVADGTVKVAATAYNKLKVSWAQVAGANGYEIYRSASGSGTYSKISTVTNGKTLSYINSGLATGKTYHYKVRAYRMADGGKVYGPYTGVANGKPAIFHSASVKAASPGYNKSKISWSKVSGASGYVLYRATSKAGTYSNIKTVESGSLLSYYDTSLATGTTYYYKVRAYRTVNGKKHYSPYSSAVSIKPTISAVSSIKAATAGYNKNKVSWSKVAGASGYVVYQSTSRNGTYSNVKTVGSSTLSFTRTGLTTGKTYYYKVRAYRTVNGKKHFGPYSSITRTMPVLAKPVSISISKASTTTFKVTWRKASEASGYELYRATSKKGNYTKIKTTASGSTIKFSNKSLVRGKTYYYKVRAYRIVNGKKIYSSFTTISSYKP</sequence>
<evidence type="ECO:0000256" key="6">
    <source>
        <dbReference type="RuleBase" id="RU003355"/>
    </source>
</evidence>
<proteinExistence type="inferred from homology"/>
<dbReference type="GO" id="GO:0006508">
    <property type="term" value="P:proteolysis"/>
    <property type="evidence" value="ECO:0007669"/>
    <property type="project" value="UniProtKB-KW"/>
</dbReference>
<dbReference type="InterPro" id="IPR023828">
    <property type="entry name" value="Peptidase_S8_Ser-AS"/>
</dbReference>
<dbReference type="SMART" id="SM00060">
    <property type="entry name" value="FN3"/>
    <property type="match status" value="4"/>
</dbReference>
<comment type="caution">
    <text evidence="8">The sequence shown here is derived from an EMBL/GenBank/DDBJ whole genome shotgun (WGS) entry which is preliminary data.</text>
</comment>
<protein>
    <submittedName>
        <fullName evidence="8">Subtilase family protein</fullName>
    </submittedName>
</protein>
<reference evidence="8 9" key="1">
    <citation type="submission" date="2018-03" db="EMBL/GenBank/DDBJ databases">
        <title>Genomic Encyclopedia of Type Strains, Phase III (KMG-III): the genomes of soil and plant-associated and newly described type strains.</title>
        <authorList>
            <person name="Whitman W."/>
        </authorList>
    </citation>
    <scope>NUCLEOTIDE SEQUENCE [LARGE SCALE GENOMIC DNA]</scope>
    <source>
        <strain evidence="8 9">CGMCC 1.12259</strain>
    </source>
</reference>
<dbReference type="InterPro" id="IPR036852">
    <property type="entry name" value="Peptidase_S8/S53_dom_sf"/>
</dbReference>
<dbReference type="PROSITE" id="PS00137">
    <property type="entry name" value="SUBTILASE_HIS"/>
    <property type="match status" value="1"/>
</dbReference>
<dbReference type="PRINTS" id="PR00723">
    <property type="entry name" value="SUBTILISIN"/>
</dbReference>
<dbReference type="InterPro" id="IPR003961">
    <property type="entry name" value="FN3_dom"/>
</dbReference>
<evidence type="ECO:0000256" key="3">
    <source>
        <dbReference type="ARBA" id="ARBA00022801"/>
    </source>
</evidence>
<keyword evidence="4 5" id="KW-0720">Serine protease</keyword>
<dbReference type="EMBL" id="PYAT01000004">
    <property type="protein sequence ID" value="PSL40772.1"/>
    <property type="molecule type" value="Genomic_DNA"/>
</dbReference>
<evidence type="ECO:0000256" key="4">
    <source>
        <dbReference type="ARBA" id="ARBA00022825"/>
    </source>
</evidence>
<keyword evidence="2 5" id="KW-0645">Protease</keyword>
<dbReference type="InterPro" id="IPR022398">
    <property type="entry name" value="Peptidase_S8_His-AS"/>
</dbReference>
<dbReference type="InterPro" id="IPR013783">
    <property type="entry name" value="Ig-like_fold"/>
</dbReference>
<gene>
    <name evidence="8" type="ORF">B0H99_104234</name>
</gene>
<dbReference type="Gene3D" id="3.40.50.200">
    <property type="entry name" value="Peptidase S8/S53 domain"/>
    <property type="match status" value="1"/>
</dbReference>
<dbReference type="Pfam" id="PF00082">
    <property type="entry name" value="Peptidase_S8"/>
    <property type="match status" value="1"/>
</dbReference>
<dbReference type="Proteomes" id="UP000242682">
    <property type="component" value="Unassembled WGS sequence"/>
</dbReference>
<dbReference type="InterPro" id="IPR050131">
    <property type="entry name" value="Peptidase_S8_subtilisin-like"/>
</dbReference>
<dbReference type="CDD" id="cd00063">
    <property type="entry name" value="FN3"/>
    <property type="match status" value="4"/>
</dbReference>
<comment type="similarity">
    <text evidence="1 5 6">Belongs to the peptidase S8 family.</text>
</comment>
<dbReference type="PANTHER" id="PTHR43806:SF11">
    <property type="entry name" value="CEREVISIN-RELATED"/>
    <property type="match status" value="1"/>
</dbReference>
<evidence type="ECO:0000313" key="9">
    <source>
        <dbReference type="Proteomes" id="UP000242682"/>
    </source>
</evidence>
<keyword evidence="9" id="KW-1185">Reference proteome</keyword>
<evidence type="ECO:0000256" key="2">
    <source>
        <dbReference type="ARBA" id="ARBA00022670"/>
    </source>
</evidence>
<dbReference type="InterPro" id="IPR000209">
    <property type="entry name" value="Peptidase_S8/S53_dom"/>
</dbReference>
<feature type="active site" description="Charge relay system" evidence="5">
    <location>
        <position position="168"/>
    </location>
</feature>
<dbReference type="Pfam" id="PF17936">
    <property type="entry name" value="Big_6"/>
    <property type="match status" value="2"/>
</dbReference>
<dbReference type="RefSeq" id="WP_181313606.1">
    <property type="nucleotide sequence ID" value="NZ_PYAT01000004.1"/>
</dbReference>
<dbReference type="SUPFAM" id="SSF52743">
    <property type="entry name" value="Subtilisin-like"/>
    <property type="match status" value="1"/>
</dbReference>
<dbReference type="Gene3D" id="2.60.40.10">
    <property type="entry name" value="Immunoglobulins"/>
    <property type="match status" value="5"/>
</dbReference>
<accession>A0A2P8H3I5</accession>
<dbReference type="GO" id="GO:0004252">
    <property type="term" value="F:serine-type endopeptidase activity"/>
    <property type="evidence" value="ECO:0007669"/>
    <property type="project" value="UniProtKB-UniRule"/>
</dbReference>
<dbReference type="AlphaFoldDB" id="A0A2P8H3I5"/>
<feature type="domain" description="Fibronectin type-III" evidence="7">
    <location>
        <begin position="729"/>
        <end position="825"/>
    </location>
</feature>
<evidence type="ECO:0000313" key="8">
    <source>
        <dbReference type="EMBL" id="PSL40772.1"/>
    </source>
</evidence>
<dbReference type="InterPro" id="IPR015500">
    <property type="entry name" value="Peptidase_S8_subtilisin-rel"/>
</dbReference>
<dbReference type="PROSITE" id="PS00136">
    <property type="entry name" value="SUBTILASE_ASP"/>
    <property type="match status" value="1"/>
</dbReference>
<feature type="active site" description="Charge relay system" evidence="5">
    <location>
        <position position="135"/>
    </location>
</feature>
<dbReference type="PROSITE" id="PS00138">
    <property type="entry name" value="SUBTILASE_SER"/>
    <property type="match status" value="1"/>
</dbReference>
<dbReference type="InterPro" id="IPR041498">
    <property type="entry name" value="Big_6"/>
</dbReference>
<dbReference type="PANTHER" id="PTHR43806">
    <property type="entry name" value="PEPTIDASE S8"/>
    <property type="match status" value="1"/>
</dbReference>
<evidence type="ECO:0000259" key="7">
    <source>
        <dbReference type="PROSITE" id="PS50853"/>
    </source>
</evidence>
<name>A0A2P8H3I5_9BACL</name>
<dbReference type="PROSITE" id="PS51892">
    <property type="entry name" value="SUBTILASE"/>
    <property type="match status" value="1"/>
</dbReference>
<dbReference type="InterPro" id="IPR036116">
    <property type="entry name" value="FN3_sf"/>
</dbReference>
<organism evidence="8 9">
    <name type="scientific">Planomicrobium soli</name>
    <dbReference type="NCBI Taxonomy" id="1176648"/>
    <lineage>
        <taxon>Bacteria</taxon>
        <taxon>Bacillati</taxon>
        <taxon>Bacillota</taxon>
        <taxon>Bacilli</taxon>
        <taxon>Bacillales</taxon>
        <taxon>Caryophanaceae</taxon>
        <taxon>Planomicrobium</taxon>
    </lineage>
</organism>
<keyword evidence="3 5" id="KW-0378">Hydrolase</keyword>
<feature type="active site" description="Charge relay system" evidence="5">
    <location>
        <position position="321"/>
    </location>
</feature>
<dbReference type="PROSITE" id="PS50853">
    <property type="entry name" value="FN3"/>
    <property type="match status" value="1"/>
</dbReference>
<dbReference type="InterPro" id="IPR023827">
    <property type="entry name" value="Peptidase_S8_Asp-AS"/>
</dbReference>
<evidence type="ECO:0000256" key="1">
    <source>
        <dbReference type="ARBA" id="ARBA00011073"/>
    </source>
</evidence>
<evidence type="ECO:0000256" key="5">
    <source>
        <dbReference type="PROSITE-ProRule" id="PRU01240"/>
    </source>
</evidence>
<dbReference type="SUPFAM" id="SSF49265">
    <property type="entry name" value="Fibronectin type III"/>
    <property type="match status" value="3"/>
</dbReference>